<dbReference type="Proteomes" id="UP000183567">
    <property type="component" value="Unassembled WGS sequence"/>
</dbReference>
<dbReference type="Pfam" id="PF00364">
    <property type="entry name" value="Biotin_lipoyl"/>
    <property type="match status" value="1"/>
</dbReference>
<keyword evidence="8" id="KW-0443">Lipid metabolism</keyword>
<reference evidence="20 21" key="1">
    <citation type="submission" date="2016-03" db="EMBL/GenBank/DDBJ databases">
        <title>Comparative genomics of the ectomycorrhizal sister species Rhizopogon vinicolor and Rhizopogon vesiculosus (Basidiomycota: Boletales) reveals a divergence of the mating type B locus.</title>
        <authorList>
            <person name="Mujic A.B."/>
            <person name="Kuo A."/>
            <person name="Tritt A."/>
            <person name="Lipzen A."/>
            <person name="Chen C."/>
            <person name="Johnson J."/>
            <person name="Sharma A."/>
            <person name="Barry K."/>
            <person name="Grigoriev I.V."/>
            <person name="Spatafora J.W."/>
        </authorList>
    </citation>
    <scope>NUCLEOTIDE SEQUENCE [LARGE SCALE GENOMIC DNA]</scope>
    <source>
        <strain evidence="20 21">AM-OR11-056</strain>
    </source>
</reference>
<dbReference type="Gene3D" id="3.30.1490.20">
    <property type="entry name" value="ATP-grasp fold, A domain"/>
    <property type="match status" value="1"/>
</dbReference>
<keyword evidence="6" id="KW-0276">Fatty acid metabolism</keyword>
<dbReference type="InterPro" id="IPR011764">
    <property type="entry name" value="Biotin_carboxylation_dom"/>
</dbReference>
<comment type="cofactor">
    <cofactor evidence="1">
        <name>biotin</name>
        <dbReference type="ChEBI" id="CHEBI:57586"/>
    </cofactor>
</comment>
<dbReference type="InterPro" id="IPR011053">
    <property type="entry name" value="Single_hybrid_motif"/>
</dbReference>
<evidence type="ECO:0000256" key="5">
    <source>
        <dbReference type="ARBA" id="ARBA00022741"/>
    </source>
</evidence>
<dbReference type="PROSITE" id="PS50989">
    <property type="entry name" value="COA_CT_CTER"/>
    <property type="match status" value="1"/>
</dbReference>
<dbReference type="PROSITE" id="PS50975">
    <property type="entry name" value="ATP_GRASP"/>
    <property type="match status" value="1"/>
</dbReference>
<dbReference type="InterPro" id="IPR000089">
    <property type="entry name" value="Biotin_lipoyl"/>
</dbReference>
<dbReference type="UniPathway" id="UPA00655">
    <property type="reaction ID" value="UER00711"/>
</dbReference>
<dbReference type="Gene3D" id="3.30.70.360">
    <property type="match status" value="1"/>
</dbReference>
<dbReference type="PROSITE" id="PS50968">
    <property type="entry name" value="BIOTINYL_LIPOYL"/>
    <property type="match status" value="1"/>
</dbReference>
<evidence type="ECO:0000256" key="2">
    <source>
        <dbReference type="ARBA" id="ARBA00004956"/>
    </source>
</evidence>
<dbReference type="FunFam" id="3.30.1490.20:FF:000003">
    <property type="entry name" value="acetyl-CoA carboxylase isoform X1"/>
    <property type="match status" value="1"/>
</dbReference>
<dbReference type="InterPro" id="IPR016185">
    <property type="entry name" value="PreATP-grasp_dom_sf"/>
</dbReference>
<evidence type="ECO:0000256" key="14">
    <source>
        <dbReference type="PROSITE-ProRule" id="PRU00409"/>
    </source>
</evidence>
<feature type="domain" description="ATP-grasp" evidence="16">
    <location>
        <begin position="513"/>
        <end position="710"/>
    </location>
</feature>
<dbReference type="PANTHER" id="PTHR45728:SF3">
    <property type="entry name" value="ACETYL-COA CARBOXYLASE"/>
    <property type="match status" value="1"/>
</dbReference>
<dbReference type="Pfam" id="PF01039">
    <property type="entry name" value="Carboxyl_trans"/>
    <property type="match status" value="1"/>
</dbReference>
<dbReference type="EMBL" id="LVVM01001559">
    <property type="protein sequence ID" value="OJA18301.1"/>
    <property type="molecule type" value="Genomic_DNA"/>
</dbReference>
<evidence type="ECO:0000256" key="13">
    <source>
        <dbReference type="ARBA" id="ARBA00048600"/>
    </source>
</evidence>
<dbReference type="Pfam" id="PF07687">
    <property type="entry name" value="M20_dimer"/>
    <property type="match status" value="1"/>
</dbReference>
<evidence type="ECO:0000256" key="9">
    <source>
        <dbReference type="ARBA" id="ARBA00023160"/>
    </source>
</evidence>
<evidence type="ECO:0000259" key="17">
    <source>
        <dbReference type="PROSITE" id="PS50979"/>
    </source>
</evidence>
<dbReference type="STRING" id="180088.A0A1J8QBD5"/>
<evidence type="ECO:0000256" key="4">
    <source>
        <dbReference type="ARBA" id="ARBA00022598"/>
    </source>
</evidence>
<dbReference type="FunFam" id="2.40.50.100:FF:000005">
    <property type="entry name" value="Acetyl-CoA carboxylase 1"/>
    <property type="match status" value="1"/>
</dbReference>
<dbReference type="GO" id="GO:2001295">
    <property type="term" value="P:malonyl-CoA biosynthetic process"/>
    <property type="evidence" value="ECO:0007669"/>
    <property type="project" value="UniProtKB-UniPathway"/>
</dbReference>
<dbReference type="InterPro" id="IPR005479">
    <property type="entry name" value="CPAse_ATP-bd"/>
</dbReference>
<keyword evidence="7 14" id="KW-0067">ATP-binding</keyword>
<dbReference type="InterPro" id="IPR001882">
    <property type="entry name" value="Biotin_BS"/>
</dbReference>
<dbReference type="InterPro" id="IPR005481">
    <property type="entry name" value="BC-like_N"/>
</dbReference>
<dbReference type="GO" id="GO:0005524">
    <property type="term" value="F:ATP binding"/>
    <property type="evidence" value="ECO:0007669"/>
    <property type="project" value="UniProtKB-UniRule"/>
</dbReference>
<evidence type="ECO:0000259" key="15">
    <source>
        <dbReference type="PROSITE" id="PS50968"/>
    </source>
</evidence>
<dbReference type="Pfam" id="PF00289">
    <property type="entry name" value="Biotin_carb_N"/>
    <property type="match status" value="1"/>
</dbReference>
<evidence type="ECO:0000256" key="11">
    <source>
        <dbReference type="ARBA" id="ARBA00023268"/>
    </source>
</evidence>
<keyword evidence="4" id="KW-0436">Ligase</keyword>
<keyword evidence="9" id="KW-0275">Fatty acid biosynthesis</keyword>
<dbReference type="InterPro" id="IPR011650">
    <property type="entry name" value="Peptidase_M20_dimer"/>
</dbReference>
<proteinExistence type="predicted"/>
<accession>A0A1J8QBD5</accession>
<dbReference type="InterPro" id="IPR011761">
    <property type="entry name" value="ATP-grasp"/>
</dbReference>
<dbReference type="Gene3D" id="2.40.50.100">
    <property type="match status" value="1"/>
</dbReference>
<dbReference type="InterPro" id="IPR013537">
    <property type="entry name" value="AcCoA_COase_cen"/>
</dbReference>
<dbReference type="SUPFAM" id="SSF56059">
    <property type="entry name" value="Glutathione synthetase ATP-binding domain-like"/>
    <property type="match status" value="1"/>
</dbReference>
<dbReference type="FunFam" id="3.30.470.20:FF:000005">
    <property type="entry name" value="Acetyl-CoA carboxylase 1"/>
    <property type="match status" value="1"/>
</dbReference>
<dbReference type="SUPFAM" id="SSF51246">
    <property type="entry name" value="Rudiment single hybrid motif"/>
    <property type="match status" value="1"/>
</dbReference>
<evidence type="ECO:0000256" key="12">
    <source>
        <dbReference type="ARBA" id="ARBA00048065"/>
    </source>
</evidence>
<dbReference type="Gene3D" id="3.90.226.10">
    <property type="entry name" value="2-enoyl-CoA Hydratase, Chain A, domain 1"/>
    <property type="match status" value="2"/>
</dbReference>
<comment type="catalytic activity">
    <reaction evidence="13">
        <text>N(6)-biotinyl-L-lysyl-[protein] + hydrogencarbonate + ATP = N(6)-carboxybiotinyl-L-lysyl-[protein] + ADP + phosphate + H(+)</text>
        <dbReference type="Rhea" id="RHEA:13501"/>
        <dbReference type="Rhea" id="RHEA-COMP:10505"/>
        <dbReference type="Rhea" id="RHEA-COMP:10506"/>
        <dbReference type="ChEBI" id="CHEBI:15378"/>
        <dbReference type="ChEBI" id="CHEBI:17544"/>
        <dbReference type="ChEBI" id="CHEBI:30616"/>
        <dbReference type="ChEBI" id="CHEBI:43474"/>
        <dbReference type="ChEBI" id="CHEBI:83144"/>
        <dbReference type="ChEBI" id="CHEBI:83145"/>
        <dbReference type="ChEBI" id="CHEBI:456216"/>
        <dbReference type="EC" id="6.3.4.14"/>
    </reaction>
</comment>
<dbReference type="InterPro" id="IPR011763">
    <property type="entry name" value="COA_CT_C"/>
</dbReference>
<name>A0A1J8QBD5_9AGAM</name>
<dbReference type="GO" id="GO:0003989">
    <property type="term" value="F:acetyl-CoA carboxylase activity"/>
    <property type="evidence" value="ECO:0007669"/>
    <property type="project" value="UniProtKB-EC"/>
</dbReference>
<dbReference type="SMART" id="SM00878">
    <property type="entry name" value="Biotin_carb_C"/>
    <property type="match status" value="1"/>
</dbReference>
<dbReference type="CDD" id="cd06850">
    <property type="entry name" value="biotinyl_domain"/>
    <property type="match status" value="1"/>
</dbReference>
<dbReference type="InterPro" id="IPR011054">
    <property type="entry name" value="Rudment_hybrid_motif"/>
</dbReference>
<dbReference type="Gene3D" id="3.90.1770.10">
    <property type="entry name" value="PreATP-grasp domain"/>
    <property type="match status" value="1"/>
</dbReference>
<comment type="caution">
    <text evidence="20">The sequence shown here is derived from an EMBL/GenBank/DDBJ whole genome shotgun (WGS) entry which is preliminary data.</text>
</comment>
<dbReference type="GO" id="GO:0005739">
    <property type="term" value="C:mitochondrion"/>
    <property type="evidence" value="ECO:0007669"/>
    <property type="project" value="TreeGrafter"/>
</dbReference>
<dbReference type="GO" id="GO:0004075">
    <property type="term" value="F:biotin carboxylase activity"/>
    <property type="evidence" value="ECO:0007669"/>
    <property type="project" value="UniProtKB-EC"/>
</dbReference>
<dbReference type="InterPro" id="IPR011762">
    <property type="entry name" value="COA_CT_N"/>
</dbReference>
<evidence type="ECO:0000256" key="7">
    <source>
        <dbReference type="ARBA" id="ARBA00022840"/>
    </source>
</evidence>
<dbReference type="InterPro" id="IPR029045">
    <property type="entry name" value="ClpP/crotonase-like_dom_sf"/>
</dbReference>
<evidence type="ECO:0000259" key="16">
    <source>
        <dbReference type="PROSITE" id="PS50975"/>
    </source>
</evidence>
<feature type="domain" description="CoA carboxyltransferase N-terminal" evidence="18">
    <location>
        <begin position="1781"/>
        <end position="2119"/>
    </location>
</feature>
<dbReference type="FunFam" id="3.90.226.10:FF:000010">
    <property type="entry name" value="acetyl-CoA carboxylase isoform X2"/>
    <property type="match status" value="1"/>
</dbReference>
<evidence type="ECO:0000256" key="1">
    <source>
        <dbReference type="ARBA" id="ARBA00001953"/>
    </source>
</evidence>
<gene>
    <name evidence="20" type="ORF">AZE42_07732</name>
</gene>
<dbReference type="InterPro" id="IPR036264">
    <property type="entry name" value="Bact_exopeptidase_dim_dom"/>
</dbReference>
<evidence type="ECO:0000256" key="6">
    <source>
        <dbReference type="ARBA" id="ARBA00022832"/>
    </source>
</evidence>
<dbReference type="InterPro" id="IPR049074">
    <property type="entry name" value="ACCA_BT"/>
</dbReference>
<keyword evidence="21" id="KW-1185">Reference proteome</keyword>
<dbReference type="PANTHER" id="PTHR45728">
    <property type="entry name" value="ACETYL-COA CARBOXYLASE, ISOFORM A"/>
    <property type="match status" value="1"/>
</dbReference>
<comment type="catalytic activity">
    <reaction evidence="12">
        <text>hydrogencarbonate + acetyl-CoA + ATP = malonyl-CoA + ADP + phosphate + H(+)</text>
        <dbReference type="Rhea" id="RHEA:11308"/>
        <dbReference type="ChEBI" id="CHEBI:15378"/>
        <dbReference type="ChEBI" id="CHEBI:17544"/>
        <dbReference type="ChEBI" id="CHEBI:30616"/>
        <dbReference type="ChEBI" id="CHEBI:43474"/>
        <dbReference type="ChEBI" id="CHEBI:57288"/>
        <dbReference type="ChEBI" id="CHEBI:57384"/>
        <dbReference type="ChEBI" id="CHEBI:456216"/>
        <dbReference type="EC" id="6.4.1.2"/>
    </reaction>
</comment>
<evidence type="ECO:0000313" key="20">
    <source>
        <dbReference type="EMBL" id="OJA18301.1"/>
    </source>
</evidence>
<evidence type="ECO:0000256" key="3">
    <source>
        <dbReference type="ARBA" id="ARBA00022516"/>
    </source>
</evidence>
<keyword evidence="10" id="KW-0092">Biotin</keyword>
<sequence>MGGTIFAAPAVAEKGYLDVSVDVFTPGGHSSRPPKHTGIGILAGIVTELEANPHVPELMRERTYYQSLQCRAKYDVTFPSDMRKLVLESQSSDEKLHELAKRLDDFDPAYSASAGTTQAIDIIYGGVKVNALPEAVYAIANHRIADHSSVSELQDRFTNIVAPVAAKYNMSLDAFGKTVGLEVPTWGLVKLSEALESALEPAPVTPTTGSGPYELLSGTVLSTLKTNLRTDNPPDDAVVTPGLFLGNTDTSHYWSLTKHIFRYGHLGAADGYNGAHTINEAIRAEAFLEQIRFFTRLILNADETNLLEPASPDPYNPQSLSATMSAYDHSKVAQFIGGNSLDKAPAGRVTDFVKAHGGHTVITKVLIANNGIAAVKEIRSIRQWSYETFGTERAVEFTVMATPEDLKVNAEYIRMADQYIEVPGGSNNNNYANVDLIVDVAERAGVHAVWAGWGHASENPRLPESLAASKNRIVFIGPPGSAMRSLGDKISSTIVAQSADVPCMAWSGSGISDTVLSEQGFVTVPDKAYKDACITSVEEGIAKAETIGYPVMIKASEGGGGKGIRKVDHSDAFKNAYHAVAGEIPGSPIFIMKLAGQARHLEVQLLADQYGNAISLFGRDCSVQRRHQKIIEEAPVTIAKEDTFEQMERAAVRLAKLVGYVSAGTVEYLYSHAEDVFFFLELNPRLQVEHPTTEMVSGVNLPAAQLQVAMGIPLHRIRHIRTLYGVAPNASSEIDFAMEKPESNQLQRKPRPKGHVVAVRITAENPDAGFKPSSGSLQELNFRSSTNVWGYFSVGTAGGLHEFADSQFGHIFAYGEDRSESRKNMIVALKELSIRGDFRTTVEYLIKLLELEAFTENTFTTGWLDTLISNKLTAERPDATLAVVCGAVAKAHLAAEACLSEYKRILDKGQVPARDLLKTVFGVDFIYENTRYNFTCARSSKNMWTLFLNGGRTMVGARPLADGGLLVMLNSRSHSVYWREEVGALRLMVDAKTCLIEQENDPTQLRSPSPGKLVRFLIDSGDHINAGETYAEIEVMKMYMPLVASEDGVVQFVKQPGVSLEPGDILGILTLDDPARVKHAKPFEGLLPPMGLPGIIGNKTYQRFVRCQSTLNDILEGYDNQSIMASTFKDLIEVLHDPELPYSEVNAILSALSGRMPARLEEGIRGAIETAKSKSDAQEFPAVRIKKVLEHYVQDSILPHDRAMFRTQLSALYDVLERFMGGMKGHEMHTIANLLSTYEQTEKLFGGSIEARVVALVLSHTKAQSKSKLVLAILDYVKTSSLPVSNTESRLYQVLNDLAALESKSSISVSLKAREVLILGQMPSYEERLIQMEAILKASVTSSVYGESGDVNRTPSAEILRELSDSRYTVYDVLPAFFSHSDPVVTMAAFEVYIRRAYRAYSLLSIDYEEGDGLDDGELPSAVTWRFNLGQSHSPPATPGIALPDPRRQGSVSDLTYLISRNQSQPVRSGVISSFSNFAAMARGFEKIADLLPIFDVEEFRQRYGSTQPPNVMNLALRIFDKADDIDEEVWAEQLTKFINGHDVTLMKRGVRRITIIICRRGQYPEYHTLRKSGGSWVEEQAIRNIEPALAFQLELSRLSNYKLTPCFVEAKQIHIYHGVAQENQLDNRFFIRALVRPGRLRGTMSTAEYLISETDRLVTSILDALEVVSAQHRNADVNHIFMNFVYNLAVNYEDVLAAIAGFIERHGKRLWRLHVTGSEIRIALEDSEGNVTPIRCIIENVSGFVVNFHSYQEITTDKGTTILKSIGEKGPLHLQPVHQSYPTKESLQPKRYQAHLIGTTYVYDFPELFSKALYNLWIKARATDSSLNLPKNTLQAKELVLDEHDELAEVERAPGNNTFGMVAWVFTLRTPEYPDGRKVVVIANDITYKIGSFGPIEDQFFYLVTKYAREHGLPRIYLSANSGARIGLAEEVMGLFSCAWNDDAHPEKGIDYIYLTRENYLKVQEKAATSVRTFEMEVNGELRYKITDIIGLQDGLGVECLKGSGLIAGETSRAYDDIFTITLVTARSVGIGAYLVRLGERAVQVEGQPIILTGAPALNKVLGREVYTSNLQLGGTQIMYKNGVSHLTASSDLEGVTHILQWLSYVPESKGDSLPVRETSDSWDRDIAFTPSKSPYDPRWFIEGKEDEQTSKWLPGFFDKGSFQETLGGWAQTVVVGRARLGGIPTGVIAVETRTIERIVPADPANPASFEQRVMEAGQVWYPNSAYKTAQAIFDFNREGLPLIIFANWRGFSGGQQDMYDEVLKQGSKIVDGLSAYKQPVFVYIVPNGELRGGAWVVLDPSINPQKMEMYADVDARAGVLEPEGIVEIKMRRDKILELMERLDSTYAELKRASKDTTKTAEERAQATQALANREAFLQPTYKQLALLYADLHDRTGRMEAKGCAKPAVWKDARRYFYWALRARIARSDLLEQIEDVNPEMEPEERATLLDSLIPATDLSDNRALAEVLEQLDITPTLVKLKTDHLLNHFAEVAEDDRKASLDGLVRIIDSLSDDEKMFVQSAIQNRFTGPPSYSN</sequence>
<dbReference type="InterPro" id="IPR005482">
    <property type="entry name" value="Biotin_COase_C"/>
</dbReference>
<dbReference type="Pfam" id="PF02785">
    <property type="entry name" value="Biotin_carb_C"/>
    <property type="match status" value="1"/>
</dbReference>
<dbReference type="Gene3D" id="3.40.50.20">
    <property type="match status" value="1"/>
</dbReference>
<dbReference type="SUPFAM" id="SSF52096">
    <property type="entry name" value="ClpP/crotonase"/>
    <property type="match status" value="2"/>
</dbReference>
<evidence type="ECO:0000256" key="8">
    <source>
        <dbReference type="ARBA" id="ARBA00023098"/>
    </source>
</evidence>
<dbReference type="FunFam" id="3.40.50.20:FF:000005">
    <property type="entry name" value="acetyl-CoA carboxylase isoform X2"/>
    <property type="match status" value="1"/>
</dbReference>
<dbReference type="GO" id="GO:0046872">
    <property type="term" value="F:metal ion binding"/>
    <property type="evidence" value="ECO:0007669"/>
    <property type="project" value="InterPro"/>
</dbReference>
<keyword evidence="11" id="KW-0511">Multifunctional enzyme</keyword>
<dbReference type="SUPFAM" id="SSF55031">
    <property type="entry name" value="Bacterial exopeptidase dimerisation domain"/>
    <property type="match status" value="1"/>
</dbReference>
<evidence type="ECO:0000313" key="21">
    <source>
        <dbReference type="Proteomes" id="UP000183567"/>
    </source>
</evidence>
<keyword evidence="3" id="KW-0444">Lipid biosynthesis</keyword>
<dbReference type="SUPFAM" id="SSF52440">
    <property type="entry name" value="PreATP-grasp domain"/>
    <property type="match status" value="1"/>
</dbReference>
<dbReference type="Pfam" id="PF21385">
    <property type="entry name" value="ACCA_BT"/>
    <property type="match status" value="1"/>
</dbReference>
<protein>
    <submittedName>
        <fullName evidence="20">Uncharacterized protein</fullName>
    </submittedName>
</protein>
<dbReference type="Gene3D" id="2.40.460.10">
    <property type="entry name" value="Biotin dependent carboxylase carboxyltransferase"/>
    <property type="match status" value="1"/>
</dbReference>
<evidence type="ECO:0000259" key="19">
    <source>
        <dbReference type="PROSITE" id="PS50989"/>
    </source>
</evidence>
<keyword evidence="5 14" id="KW-0547">Nucleotide-binding</keyword>
<feature type="domain" description="Biotin carboxylation" evidence="17">
    <location>
        <begin position="361"/>
        <end position="869"/>
    </location>
</feature>
<dbReference type="InterPro" id="IPR034733">
    <property type="entry name" value="AcCoA_carboxyl_beta"/>
</dbReference>
<comment type="pathway">
    <text evidence="2">Lipid metabolism; malonyl-CoA biosynthesis; malonyl-CoA from acetyl-CoA: step 1/1.</text>
</comment>
<dbReference type="FunFam" id="2.40.460.10:FF:000001">
    <property type="entry name" value="Acetyl-CoA carboxylase 1"/>
    <property type="match status" value="1"/>
</dbReference>
<dbReference type="PROSITE" id="PS50979">
    <property type="entry name" value="BC"/>
    <property type="match status" value="1"/>
</dbReference>
<evidence type="ECO:0000259" key="18">
    <source>
        <dbReference type="PROSITE" id="PS50980"/>
    </source>
</evidence>
<dbReference type="InterPro" id="IPR049076">
    <property type="entry name" value="ACCA"/>
</dbReference>
<dbReference type="SUPFAM" id="SSF51230">
    <property type="entry name" value="Single hybrid motif"/>
    <property type="match status" value="1"/>
</dbReference>
<dbReference type="PROSITE" id="PS00866">
    <property type="entry name" value="CPSASE_1"/>
    <property type="match status" value="1"/>
</dbReference>
<dbReference type="PROSITE" id="PS00867">
    <property type="entry name" value="CPSASE_2"/>
    <property type="match status" value="1"/>
</dbReference>
<feature type="domain" description="Lipoyl-binding" evidence="15">
    <location>
        <begin position="996"/>
        <end position="1070"/>
    </location>
</feature>
<organism evidence="20 21">
    <name type="scientific">Rhizopogon vesiculosus</name>
    <dbReference type="NCBI Taxonomy" id="180088"/>
    <lineage>
        <taxon>Eukaryota</taxon>
        <taxon>Fungi</taxon>
        <taxon>Dikarya</taxon>
        <taxon>Basidiomycota</taxon>
        <taxon>Agaricomycotina</taxon>
        <taxon>Agaricomycetes</taxon>
        <taxon>Agaricomycetidae</taxon>
        <taxon>Boletales</taxon>
        <taxon>Suillineae</taxon>
        <taxon>Rhizopogonaceae</taxon>
        <taxon>Rhizopogon</taxon>
    </lineage>
</organism>
<dbReference type="GO" id="GO:0006633">
    <property type="term" value="P:fatty acid biosynthetic process"/>
    <property type="evidence" value="ECO:0007669"/>
    <property type="project" value="UniProtKB-KW"/>
</dbReference>
<dbReference type="Pfam" id="PF02786">
    <property type="entry name" value="CPSase_L_D2"/>
    <property type="match status" value="1"/>
</dbReference>
<dbReference type="OrthoDB" id="14612at2759"/>
<evidence type="ECO:0000256" key="10">
    <source>
        <dbReference type="ARBA" id="ARBA00023267"/>
    </source>
</evidence>
<dbReference type="InterPro" id="IPR013815">
    <property type="entry name" value="ATP_grasp_subdomain_1"/>
</dbReference>
<dbReference type="Pfam" id="PF08326">
    <property type="entry name" value="ACC_central"/>
    <property type="match status" value="1"/>
</dbReference>
<feature type="domain" description="CoA carboxyltransferase C-terminal" evidence="19">
    <location>
        <begin position="2123"/>
        <end position="2437"/>
    </location>
</feature>
<dbReference type="Gene3D" id="3.30.470.20">
    <property type="entry name" value="ATP-grasp fold, B domain"/>
    <property type="match status" value="1"/>
</dbReference>
<dbReference type="Gene3D" id="1.10.150.900">
    <property type="match status" value="1"/>
</dbReference>
<dbReference type="PROSITE" id="PS50980">
    <property type="entry name" value="COA_CT_NTER"/>
    <property type="match status" value="1"/>
</dbReference>
<dbReference type="PROSITE" id="PS00188">
    <property type="entry name" value="BIOTIN"/>
    <property type="match status" value="1"/>
</dbReference>